<organism evidence="1 2">
    <name type="scientific">Dyella japonica A8</name>
    <dbReference type="NCBI Taxonomy" id="1217721"/>
    <lineage>
        <taxon>Bacteria</taxon>
        <taxon>Pseudomonadati</taxon>
        <taxon>Pseudomonadota</taxon>
        <taxon>Gammaproteobacteria</taxon>
        <taxon>Lysobacterales</taxon>
        <taxon>Rhodanobacteraceae</taxon>
        <taxon>Dyella</taxon>
    </lineage>
</organism>
<sequence length="192" mass="20785">MGPPEIRGLIGELIVLERLVDSVGAIAALHAWVAPDDHPQDFALNTSIIEVKTRVSGARPRVQISSLEQLESAHLPINLVVVELVPSSGSSSFSLNDIVDRVLSRFDEIGAEAREATEAALAARGYLRLDAYSVEHYTVAGIRAFAVGEEFPRLIRSTINHAVCEASYALDLTALASFERLLIEVIPEGTKN</sequence>
<dbReference type="AlphaFoldDB" id="A0A075K0M8"/>
<name>A0A075K0M8_9GAMM</name>
<proteinExistence type="predicted"/>
<gene>
    <name evidence="1" type="ORF">HY57_08580</name>
</gene>
<dbReference type="STRING" id="1217721.HY57_08580"/>
<evidence type="ECO:0000313" key="1">
    <source>
        <dbReference type="EMBL" id="AIF47322.1"/>
    </source>
</evidence>
<dbReference type="Pfam" id="PF14390">
    <property type="entry name" value="DUF4420"/>
    <property type="match status" value="1"/>
</dbReference>
<dbReference type="PATRIC" id="fig|1217721.7.peg.1778"/>
<dbReference type="Proteomes" id="UP000027987">
    <property type="component" value="Chromosome"/>
</dbReference>
<accession>A0A075K0M8</accession>
<dbReference type="KEGG" id="dja:HY57_08580"/>
<keyword evidence="2" id="KW-1185">Reference proteome</keyword>
<dbReference type="HOGENOM" id="CLU_1413180_0_0_6"/>
<reference evidence="1 2" key="1">
    <citation type="submission" date="2014-07" db="EMBL/GenBank/DDBJ databases">
        <title>Complete Genome Sequence of Dyella japonica Strain A8 Isolated from Malaysian Tropical Soil.</title>
        <authorList>
            <person name="Hui R.K.H."/>
            <person name="Chen J.-W."/>
            <person name="Chan K.-G."/>
            <person name="Leung F.C.C."/>
        </authorList>
    </citation>
    <scope>NUCLEOTIDE SEQUENCE [LARGE SCALE GENOMIC DNA]</scope>
    <source>
        <strain evidence="1 2">A8</strain>
    </source>
</reference>
<dbReference type="InterPro" id="IPR025534">
    <property type="entry name" value="DUF4420"/>
</dbReference>
<protein>
    <recommendedName>
        <fullName evidence="3">PD-(D/E)XK motif protein</fullName>
    </recommendedName>
</protein>
<dbReference type="EMBL" id="CP008884">
    <property type="protein sequence ID" value="AIF47322.1"/>
    <property type="molecule type" value="Genomic_DNA"/>
</dbReference>
<evidence type="ECO:0000313" key="2">
    <source>
        <dbReference type="Proteomes" id="UP000027987"/>
    </source>
</evidence>
<evidence type="ECO:0008006" key="3">
    <source>
        <dbReference type="Google" id="ProtNLM"/>
    </source>
</evidence>